<reference evidence="3 4" key="1">
    <citation type="journal article" date="2020" name="ISME J.">
        <title>Comparative genomics reveals insights into cyanobacterial evolution and habitat adaptation.</title>
        <authorList>
            <person name="Chen M.Y."/>
            <person name="Teng W.K."/>
            <person name="Zhao L."/>
            <person name="Hu C.X."/>
            <person name="Zhou Y.K."/>
            <person name="Han B.P."/>
            <person name="Song L.R."/>
            <person name="Shu W.S."/>
        </authorList>
    </citation>
    <scope>NUCLEOTIDE SEQUENCE [LARGE SCALE GENOMIC DNA]</scope>
    <source>
        <strain evidence="3 4">FACHB-723</strain>
    </source>
</reference>
<sequence>MPVTVPVIYSTLLLTLLLFWGLVSFLRGSIRDRTTDVVFTKNNQITDDQMLMQVRDHFRQRAYQVVEIDRDREVANLSGQVKPNLFLAIFMTVLAAIGMICLGLVLGILIPDLENIWIWLTALSPIAGIFYWRGTPRERRVSLRLLPDSQLKVRAHKDEIEQLQRALNLEKLET</sequence>
<feature type="transmembrane region" description="Helical" evidence="2">
    <location>
        <begin position="116"/>
        <end position="134"/>
    </location>
</feature>
<dbReference type="InterPro" id="IPR021919">
    <property type="entry name" value="CCB1"/>
</dbReference>
<evidence type="ECO:0000313" key="4">
    <source>
        <dbReference type="Proteomes" id="UP000642094"/>
    </source>
</evidence>
<dbReference type="PANTHER" id="PTHR35302">
    <property type="match status" value="1"/>
</dbReference>
<evidence type="ECO:0000256" key="2">
    <source>
        <dbReference type="SAM" id="Phobius"/>
    </source>
</evidence>
<keyword evidence="4" id="KW-1185">Reference proteome</keyword>
<dbReference type="Pfam" id="PF12046">
    <property type="entry name" value="CCB1"/>
    <property type="match status" value="1"/>
</dbReference>
<feature type="coiled-coil region" evidence="1">
    <location>
        <begin position="146"/>
        <end position="173"/>
    </location>
</feature>
<gene>
    <name evidence="3" type="ORF">H6F41_15990</name>
</gene>
<keyword evidence="2" id="KW-0472">Membrane</keyword>
<evidence type="ECO:0000256" key="1">
    <source>
        <dbReference type="SAM" id="Coils"/>
    </source>
</evidence>
<keyword evidence="1" id="KW-0175">Coiled coil</keyword>
<accession>A0ABR8A1H9</accession>
<protein>
    <submittedName>
        <fullName evidence="3">Cofactor assembly of complex C subunit B</fullName>
    </submittedName>
</protein>
<comment type="caution">
    <text evidence="3">The sequence shown here is derived from an EMBL/GenBank/DDBJ whole genome shotgun (WGS) entry which is preliminary data.</text>
</comment>
<keyword evidence="2" id="KW-0812">Transmembrane</keyword>
<name>A0ABR8A1H9_9CYAN</name>
<dbReference type="Proteomes" id="UP000642094">
    <property type="component" value="Unassembled WGS sequence"/>
</dbReference>
<dbReference type="EMBL" id="JACJQB010000045">
    <property type="protein sequence ID" value="MBD2189635.1"/>
    <property type="molecule type" value="Genomic_DNA"/>
</dbReference>
<feature type="transmembrane region" description="Helical" evidence="2">
    <location>
        <begin position="85"/>
        <end position="110"/>
    </location>
</feature>
<feature type="transmembrane region" description="Helical" evidence="2">
    <location>
        <begin position="6"/>
        <end position="26"/>
    </location>
</feature>
<evidence type="ECO:0000313" key="3">
    <source>
        <dbReference type="EMBL" id="MBD2189635.1"/>
    </source>
</evidence>
<dbReference type="PANTHER" id="PTHR35302:SF1">
    <property type="entry name" value="PROTEIN COFACTOR ASSEMBLY OF COMPLEX C SUBUNIT B CCB1, CHLOROPLASTIC"/>
    <property type="match status" value="1"/>
</dbReference>
<dbReference type="RefSeq" id="WP_190404460.1">
    <property type="nucleotide sequence ID" value="NZ_JACJQB010000045.1"/>
</dbReference>
<proteinExistence type="predicted"/>
<keyword evidence="2" id="KW-1133">Transmembrane helix</keyword>
<organism evidence="3 4">
    <name type="scientific">Pseudanabaena mucicola FACHB-723</name>
    <dbReference type="NCBI Taxonomy" id="2692860"/>
    <lineage>
        <taxon>Bacteria</taxon>
        <taxon>Bacillati</taxon>
        <taxon>Cyanobacteriota</taxon>
        <taxon>Cyanophyceae</taxon>
        <taxon>Pseudanabaenales</taxon>
        <taxon>Pseudanabaenaceae</taxon>
        <taxon>Pseudanabaena</taxon>
    </lineage>
</organism>